<accession>A0A183IER5</accession>
<proteinExistence type="predicted"/>
<evidence type="ECO:0000313" key="2">
    <source>
        <dbReference type="Proteomes" id="UP000270296"/>
    </source>
</evidence>
<dbReference type="AlphaFoldDB" id="A0A183IER5"/>
<dbReference type="Proteomes" id="UP000270296">
    <property type="component" value="Unassembled WGS sequence"/>
</dbReference>
<protein>
    <submittedName>
        <fullName evidence="3">MSP domain-containing protein</fullName>
    </submittedName>
</protein>
<organism evidence="3">
    <name type="scientific">Soboliphyme baturini</name>
    <dbReference type="NCBI Taxonomy" id="241478"/>
    <lineage>
        <taxon>Eukaryota</taxon>
        <taxon>Metazoa</taxon>
        <taxon>Ecdysozoa</taxon>
        <taxon>Nematoda</taxon>
        <taxon>Enoplea</taxon>
        <taxon>Dorylaimia</taxon>
        <taxon>Dioctophymatida</taxon>
        <taxon>Dioctophymatoidea</taxon>
        <taxon>Soboliphymatidae</taxon>
        <taxon>Soboliphyme</taxon>
    </lineage>
</organism>
<reference evidence="3" key="1">
    <citation type="submission" date="2016-06" db="UniProtKB">
        <authorList>
            <consortium name="WormBaseParasite"/>
        </authorList>
    </citation>
    <scope>IDENTIFICATION</scope>
</reference>
<gene>
    <name evidence="1" type="ORF">SBAD_LOCUS2109</name>
</gene>
<sequence length="193" mass="21937">MSWSENSDDIRIRIEPITLQYEVPVVGRQTSTHFIKNESTVPVAIKMMTSRFEQFQKLIVKCKPFDFNAEEHRNDRVAVGYCRAPKGVQNAARFCQTSQVWKVLTMTIVYKGKVQKAKEPATRQSAPALTPDMNRPSPICRKTATSVASSESDEKNYAVPPFDVRKQCGTTWPTAKAENTKRTWHACKQGQLR</sequence>
<dbReference type="InterPro" id="IPR008962">
    <property type="entry name" value="PapD-like_sf"/>
</dbReference>
<name>A0A183IER5_9BILA</name>
<evidence type="ECO:0000313" key="1">
    <source>
        <dbReference type="EMBL" id="VDO96583.1"/>
    </source>
</evidence>
<dbReference type="SUPFAM" id="SSF49354">
    <property type="entry name" value="PapD-like"/>
    <property type="match status" value="1"/>
</dbReference>
<dbReference type="WBParaSite" id="SBAD_0000221201-mRNA-1">
    <property type="protein sequence ID" value="SBAD_0000221201-mRNA-1"/>
    <property type="gene ID" value="SBAD_0000221201"/>
</dbReference>
<evidence type="ECO:0000313" key="3">
    <source>
        <dbReference type="WBParaSite" id="SBAD_0000221201-mRNA-1"/>
    </source>
</evidence>
<reference evidence="1 2" key="2">
    <citation type="submission" date="2018-11" db="EMBL/GenBank/DDBJ databases">
        <authorList>
            <consortium name="Pathogen Informatics"/>
        </authorList>
    </citation>
    <scope>NUCLEOTIDE SEQUENCE [LARGE SCALE GENOMIC DNA]</scope>
</reference>
<keyword evidence="2" id="KW-1185">Reference proteome</keyword>
<dbReference type="EMBL" id="UZAM01007090">
    <property type="protein sequence ID" value="VDO96583.1"/>
    <property type="molecule type" value="Genomic_DNA"/>
</dbReference>